<dbReference type="Proteomes" id="UP001286456">
    <property type="component" value="Unassembled WGS sequence"/>
</dbReference>
<organism evidence="2 3">
    <name type="scientific">Cercophora scortea</name>
    <dbReference type="NCBI Taxonomy" id="314031"/>
    <lineage>
        <taxon>Eukaryota</taxon>
        <taxon>Fungi</taxon>
        <taxon>Dikarya</taxon>
        <taxon>Ascomycota</taxon>
        <taxon>Pezizomycotina</taxon>
        <taxon>Sordariomycetes</taxon>
        <taxon>Sordariomycetidae</taxon>
        <taxon>Sordariales</taxon>
        <taxon>Lasiosphaeriaceae</taxon>
        <taxon>Cercophora</taxon>
    </lineage>
</organism>
<evidence type="ECO:0000313" key="3">
    <source>
        <dbReference type="Proteomes" id="UP001286456"/>
    </source>
</evidence>
<evidence type="ECO:0008006" key="4">
    <source>
        <dbReference type="Google" id="ProtNLM"/>
    </source>
</evidence>
<feature type="chain" id="PRO_5041920284" description="Secreted protein" evidence="1">
    <location>
        <begin position="26"/>
        <end position="124"/>
    </location>
</feature>
<name>A0AAE0IM49_9PEZI</name>
<reference evidence="2" key="1">
    <citation type="journal article" date="2023" name="Mol. Phylogenet. Evol.">
        <title>Genome-scale phylogeny and comparative genomics of the fungal order Sordariales.</title>
        <authorList>
            <person name="Hensen N."/>
            <person name="Bonometti L."/>
            <person name="Westerberg I."/>
            <person name="Brannstrom I.O."/>
            <person name="Guillou S."/>
            <person name="Cros-Aarteil S."/>
            <person name="Calhoun S."/>
            <person name="Haridas S."/>
            <person name="Kuo A."/>
            <person name="Mondo S."/>
            <person name="Pangilinan J."/>
            <person name="Riley R."/>
            <person name="LaButti K."/>
            <person name="Andreopoulos B."/>
            <person name="Lipzen A."/>
            <person name="Chen C."/>
            <person name="Yan M."/>
            <person name="Daum C."/>
            <person name="Ng V."/>
            <person name="Clum A."/>
            <person name="Steindorff A."/>
            <person name="Ohm R.A."/>
            <person name="Martin F."/>
            <person name="Silar P."/>
            <person name="Natvig D.O."/>
            <person name="Lalanne C."/>
            <person name="Gautier V."/>
            <person name="Ament-Velasquez S.L."/>
            <person name="Kruys A."/>
            <person name="Hutchinson M.I."/>
            <person name="Powell A.J."/>
            <person name="Barry K."/>
            <person name="Miller A.N."/>
            <person name="Grigoriev I.V."/>
            <person name="Debuchy R."/>
            <person name="Gladieux P."/>
            <person name="Hiltunen Thoren M."/>
            <person name="Johannesson H."/>
        </authorList>
    </citation>
    <scope>NUCLEOTIDE SEQUENCE</scope>
    <source>
        <strain evidence="2">SMH4131-1</strain>
    </source>
</reference>
<accession>A0AAE0IM49</accession>
<keyword evidence="1" id="KW-0732">Signal</keyword>
<feature type="signal peptide" evidence="1">
    <location>
        <begin position="1"/>
        <end position="25"/>
    </location>
</feature>
<proteinExistence type="predicted"/>
<dbReference type="EMBL" id="JAUEPO010000003">
    <property type="protein sequence ID" value="KAK3327580.1"/>
    <property type="molecule type" value="Genomic_DNA"/>
</dbReference>
<sequence length="124" mass="13434">MSRGAALSIPLPSCLCPCLCQCLSALFCCVWVGRRLGRGCGRGVSLNPQPTTYPLGERGLAGNWAGWTGWTNVSLWRQGEVRCALPSVSLQLCTALCYSRRCLISGCSVLRCPGRRWSRSPARA</sequence>
<evidence type="ECO:0000313" key="2">
    <source>
        <dbReference type="EMBL" id="KAK3327580.1"/>
    </source>
</evidence>
<comment type="caution">
    <text evidence="2">The sequence shown here is derived from an EMBL/GenBank/DDBJ whole genome shotgun (WGS) entry which is preliminary data.</text>
</comment>
<protein>
    <recommendedName>
        <fullName evidence="4">Secreted protein</fullName>
    </recommendedName>
</protein>
<keyword evidence="3" id="KW-1185">Reference proteome</keyword>
<gene>
    <name evidence="2" type="ORF">B0T19DRAFT_166900</name>
</gene>
<dbReference type="AlphaFoldDB" id="A0AAE0IM49"/>
<reference evidence="2" key="2">
    <citation type="submission" date="2023-06" db="EMBL/GenBank/DDBJ databases">
        <authorList>
            <consortium name="Lawrence Berkeley National Laboratory"/>
            <person name="Haridas S."/>
            <person name="Hensen N."/>
            <person name="Bonometti L."/>
            <person name="Westerberg I."/>
            <person name="Brannstrom I.O."/>
            <person name="Guillou S."/>
            <person name="Cros-Aarteil S."/>
            <person name="Calhoun S."/>
            <person name="Kuo A."/>
            <person name="Mondo S."/>
            <person name="Pangilinan J."/>
            <person name="Riley R."/>
            <person name="Labutti K."/>
            <person name="Andreopoulos B."/>
            <person name="Lipzen A."/>
            <person name="Chen C."/>
            <person name="Yanf M."/>
            <person name="Daum C."/>
            <person name="Ng V."/>
            <person name="Clum A."/>
            <person name="Steindorff A."/>
            <person name="Ohm R."/>
            <person name="Martin F."/>
            <person name="Silar P."/>
            <person name="Natvig D."/>
            <person name="Lalanne C."/>
            <person name="Gautier V."/>
            <person name="Ament-Velasquez S.L."/>
            <person name="Kruys A."/>
            <person name="Hutchinson M.I."/>
            <person name="Powell A.J."/>
            <person name="Barry K."/>
            <person name="Miller A.N."/>
            <person name="Grigoriev I.V."/>
            <person name="Debuchy R."/>
            <person name="Gladieux P."/>
            <person name="Thoren M.H."/>
            <person name="Johannesson H."/>
        </authorList>
    </citation>
    <scope>NUCLEOTIDE SEQUENCE</scope>
    <source>
        <strain evidence="2">SMH4131-1</strain>
    </source>
</reference>
<evidence type="ECO:0000256" key="1">
    <source>
        <dbReference type="SAM" id="SignalP"/>
    </source>
</evidence>